<dbReference type="InterPro" id="IPR007372">
    <property type="entry name" value="Lipid/polyisoprenoid-bd_YceI"/>
</dbReference>
<dbReference type="SUPFAM" id="SSF101874">
    <property type="entry name" value="YceI-like"/>
    <property type="match status" value="1"/>
</dbReference>
<evidence type="ECO:0000313" key="3">
    <source>
        <dbReference type="EMBL" id="GAA1384347.1"/>
    </source>
</evidence>
<keyword evidence="4" id="KW-1185">Reference proteome</keyword>
<comment type="caution">
    <text evidence="3">The sequence shown here is derived from an EMBL/GenBank/DDBJ whole genome shotgun (WGS) entry which is preliminary data.</text>
</comment>
<dbReference type="PANTHER" id="PTHR34406:SF1">
    <property type="entry name" value="PROTEIN YCEI"/>
    <property type="match status" value="1"/>
</dbReference>
<dbReference type="SMART" id="SM00867">
    <property type="entry name" value="YceI"/>
    <property type="match status" value="1"/>
</dbReference>
<proteinExistence type="inferred from homology"/>
<dbReference type="InterPro" id="IPR036761">
    <property type="entry name" value="TTHA0802/YceI-like_sf"/>
</dbReference>
<organism evidence="3 4">
    <name type="scientific">Pseudonocardia kongjuensis</name>
    <dbReference type="NCBI Taxonomy" id="102227"/>
    <lineage>
        <taxon>Bacteria</taxon>
        <taxon>Bacillati</taxon>
        <taxon>Actinomycetota</taxon>
        <taxon>Actinomycetes</taxon>
        <taxon>Pseudonocardiales</taxon>
        <taxon>Pseudonocardiaceae</taxon>
        <taxon>Pseudonocardia</taxon>
    </lineage>
</organism>
<dbReference type="EMBL" id="BAAAJK010000005">
    <property type="protein sequence ID" value="GAA1384347.1"/>
    <property type="molecule type" value="Genomic_DNA"/>
</dbReference>
<dbReference type="RefSeq" id="WP_344019795.1">
    <property type="nucleotide sequence ID" value="NZ_BAAAJK010000005.1"/>
</dbReference>
<feature type="domain" description="Lipid/polyisoprenoid-binding YceI-like" evidence="2">
    <location>
        <begin position="54"/>
        <end position="221"/>
    </location>
</feature>
<dbReference type="PANTHER" id="PTHR34406">
    <property type="entry name" value="PROTEIN YCEI"/>
    <property type="match status" value="1"/>
</dbReference>
<dbReference type="Proteomes" id="UP001501414">
    <property type="component" value="Unassembled WGS sequence"/>
</dbReference>
<evidence type="ECO:0000256" key="1">
    <source>
        <dbReference type="ARBA" id="ARBA00008812"/>
    </source>
</evidence>
<dbReference type="Gene3D" id="2.40.128.110">
    <property type="entry name" value="Lipid/polyisoprenoid-binding, YceI-like"/>
    <property type="match status" value="1"/>
</dbReference>
<evidence type="ECO:0000313" key="4">
    <source>
        <dbReference type="Proteomes" id="UP001501414"/>
    </source>
</evidence>
<accession>A0ABN1XKY7</accession>
<dbReference type="Pfam" id="PF04264">
    <property type="entry name" value="YceI"/>
    <property type="match status" value="1"/>
</dbReference>
<gene>
    <name evidence="3" type="ORF">GCM10009613_15090</name>
</gene>
<comment type="similarity">
    <text evidence="1">Belongs to the UPF0312 family.</text>
</comment>
<name>A0ABN1XKY7_9PSEU</name>
<sequence length="224" mass="23010">MSRKVRYLVGAGVLLALLVVAVPFAYARWIAPDAAAPLAITPGSGTAAGELAGSYTVGPGSEAGYRVGELLFGQRVEAVGRTSGVSGPVELSGTEVTSGEVTVDMSTVTSDDGRRDEYFLGDLMETDRYPTAVFTLTGPLDLGPEFADGTPAEVTATGTLTVKDVTREVTFPLAAARDGDTVNASGAIPITFTDFGIEPPAFGDVVTVDDTGEVEFLLALTPAG</sequence>
<reference evidence="3 4" key="1">
    <citation type="journal article" date="2019" name="Int. J. Syst. Evol. Microbiol.">
        <title>The Global Catalogue of Microorganisms (GCM) 10K type strain sequencing project: providing services to taxonomists for standard genome sequencing and annotation.</title>
        <authorList>
            <consortium name="The Broad Institute Genomics Platform"/>
            <consortium name="The Broad Institute Genome Sequencing Center for Infectious Disease"/>
            <person name="Wu L."/>
            <person name="Ma J."/>
        </authorList>
    </citation>
    <scope>NUCLEOTIDE SEQUENCE [LARGE SCALE GENOMIC DNA]</scope>
    <source>
        <strain evidence="3 4">JCM 11896</strain>
    </source>
</reference>
<evidence type="ECO:0000259" key="2">
    <source>
        <dbReference type="SMART" id="SM00867"/>
    </source>
</evidence>
<protein>
    <submittedName>
        <fullName evidence="3">YceI family protein</fullName>
    </submittedName>
</protein>